<dbReference type="InterPro" id="IPR053197">
    <property type="entry name" value="F-box_SCFL_complex_component"/>
</dbReference>
<comment type="caution">
    <text evidence="3">The sequence shown here is derived from an EMBL/GenBank/DDBJ whole genome shotgun (WGS) entry which is preliminary data.</text>
</comment>
<dbReference type="Gene3D" id="3.80.10.10">
    <property type="entry name" value="Ribonuclease Inhibitor"/>
    <property type="match status" value="1"/>
</dbReference>
<proteinExistence type="predicted"/>
<gene>
    <name evidence="3" type="ORF">PVAP13_3KG160100</name>
</gene>
<feature type="domain" description="F-box" evidence="2">
    <location>
        <begin position="102"/>
        <end position="153"/>
    </location>
</feature>
<name>A0A8T0UY39_PANVG</name>
<evidence type="ECO:0000256" key="1">
    <source>
        <dbReference type="SAM" id="MobiDB-lite"/>
    </source>
</evidence>
<dbReference type="InterPro" id="IPR036047">
    <property type="entry name" value="F-box-like_dom_sf"/>
</dbReference>
<dbReference type="InterPro" id="IPR053781">
    <property type="entry name" value="F-box_AtFBL13-like"/>
</dbReference>
<dbReference type="EMBL" id="CM029041">
    <property type="protein sequence ID" value="KAG2624989.1"/>
    <property type="molecule type" value="Genomic_DNA"/>
</dbReference>
<evidence type="ECO:0000259" key="2">
    <source>
        <dbReference type="PROSITE" id="PS50181"/>
    </source>
</evidence>
<dbReference type="SUPFAM" id="SSF81383">
    <property type="entry name" value="F-box domain"/>
    <property type="match status" value="1"/>
</dbReference>
<dbReference type="Proteomes" id="UP000823388">
    <property type="component" value="Chromosome 3K"/>
</dbReference>
<accession>A0A8T0UY39</accession>
<dbReference type="Pfam" id="PF24758">
    <property type="entry name" value="LRR_At5g56370"/>
    <property type="match status" value="1"/>
</dbReference>
<protein>
    <recommendedName>
        <fullName evidence="2">F-box domain-containing protein</fullName>
    </recommendedName>
</protein>
<reference evidence="3" key="1">
    <citation type="submission" date="2020-05" db="EMBL/GenBank/DDBJ databases">
        <title>WGS assembly of Panicum virgatum.</title>
        <authorList>
            <person name="Lovell J.T."/>
            <person name="Jenkins J."/>
            <person name="Shu S."/>
            <person name="Juenger T.E."/>
            <person name="Schmutz J."/>
        </authorList>
    </citation>
    <scope>NUCLEOTIDE SEQUENCE</scope>
    <source>
        <strain evidence="3">AP13</strain>
    </source>
</reference>
<dbReference type="InterPro" id="IPR032675">
    <property type="entry name" value="LRR_dom_sf"/>
</dbReference>
<dbReference type="SUPFAM" id="SSF52047">
    <property type="entry name" value="RNI-like"/>
    <property type="match status" value="1"/>
</dbReference>
<dbReference type="PANTHER" id="PTHR34223:SF40">
    <property type="entry name" value="OS08G0197800 PROTEIN"/>
    <property type="match status" value="1"/>
</dbReference>
<dbReference type="Pfam" id="PF00646">
    <property type="entry name" value="F-box"/>
    <property type="match status" value="1"/>
</dbReference>
<dbReference type="PROSITE" id="PS50181">
    <property type="entry name" value="FBOX"/>
    <property type="match status" value="1"/>
</dbReference>
<dbReference type="InterPro" id="IPR055411">
    <property type="entry name" value="LRR_FXL15/At3g58940/PEG3-like"/>
</dbReference>
<sequence>MVTWAIACWSGLCALDHKDIFPLISVEVPREPIPLLTRRLLPRRRPVPAGAGLKRQHLAIVTPTNKSRRCSAGQMVDKTPTKKPRQCSAGDTSGSGGGAAPEDRLSALPDAMLHHIMSFLRAWEVARTCVLSRRWRRLWASAPCVDLRIWRLGRHRCPPEEFAKFAYRFFLERDASAPVDTLRVLSSPGCGGGRDAYGSPISVGGKDYSDDDVDMWIHAAIKRGARVIQLVGHPEDESYSFFRCVNIVSCHLKVLMLSESWLSDRTLRQISSRCPSLEVLDLKKCFMAGREISSTSLRSLTMDECSIKEGLTVAAPNLISLRCVKPYHQAPLFQKMGSIATATIVLDDSFLRVGYEREFESIPT</sequence>
<feature type="region of interest" description="Disordered" evidence="1">
    <location>
        <begin position="64"/>
        <end position="103"/>
    </location>
</feature>
<evidence type="ECO:0000313" key="4">
    <source>
        <dbReference type="Proteomes" id="UP000823388"/>
    </source>
</evidence>
<dbReference type="PANTHER" id="PTHR34223">
    <property type="entry name" value="OS11G0201299 PROTEIN"/>
    <property type="match status" value="1"/>
</dbReference>
<dbReference type="Gene3D" id="1.20.1280.50">
    <property type="match status" value="1"/>
</dbReference>
<evidence type="ECO:0000313" key="3">
    <source>
        <dbReference type="EMBL" id="KAG2624989.1"/>
    </source>
</evidence>
<keyword evidence="4" id="KW-1185">Reference proteome</keyword>
<dbReference type="AlphaFoldDB" id="A0A8T0UY39"/>
<dbReference type="InterPro" id="IPR001810">
    <property type="entry name" value="F-box_dom"/>
</dbReference>
<dbReference type="SMART" id="SM00256">
    <property type="entry name" value="FBOX"/>
    <property type="match status" value="1"/>
</dbReference>
<dbReference type="CDD" id="cd22160">
    <property type="entry name" value="F-box_AtFBL13-like"/>
    <property type="match status" value="1"/>
</dbReference>
<organism evidence="3 4">
    <name type="scientific">Panicum virgatum</name>
    <name type="common">Blackwell switchgrass</name>
    <dbReference type="NCBI Taxonomy" id="38727"/>
    <lineage>
        <taxon>Eukaryota</taxon>
        <taxon>Viridiplantae</taxon>
        <taxon>Streptophyta</taxon>
        <taxon>Embryophyta</taxon>
        <taxon>Tracheophyta</taxon>
        <taxon>Spermatophyta</taxon>
        <taxon>Magnoliopsida</taxon>
        <taxon>Liliopsida</taxon>
        <taxon>Poales</taxon>
        <taxon>Poaceae</taxon>
        <taxon>PACMAD clade</taxon>
        <taxon>Panicoideae</taxon>
        <taxon>Panicodae</taxon>
        <taxon>Paniceae</taxon>
        <taxon>Panicinae</taxon>
        <taxon>Panicum</taxon>
        <taxon>Panicum sect. Hiantes</taxon>
    </lineage>
</organism>